<keyword evidence="2" id="KW-0238">DNA-binding</keyword>
<dbReference type="AlphaFoldDB" id="C8PGY7"/>
<dbReference type="SUPFAM" id="SSF46785">
    <property type="entry name" value="Winged helix' DNA-binding domain"/>
    <property type="match status" value="1"/>
</dbReference>
<gene>
    <name evidence="5" type="ORF">CAMGR0001_2175</name>
</gene>
<evidence type="ECO:0000313" key="5">
    <source>
        <dbReference type="EMBL" id="EEV17808.1"/>
    </source>
</evidence>
<dbReference type="GO" id="GO:0003700">
    <property type="term" value="F:DNA-binding transcription factor activity"/>
    <property type="evidence" value="ECO:0007669"/>
    <property type="project" value="InterPro"/>
</dbReference>
<dbReference type="Proteomes" id="UP000005709">
    <property type="component" value="Unassembled WGS sequence"/>
</dbReference>
<dbReference type="PANTHER" id="PTHR43537">
    <property type="entry name" value="TRANSCRIPTIONAL REGULATOR, GNTR FAMILY"/>
    <property type="match status" value="1"/>
</dbReference>
<dbReference type="InterPro" id="IPR036388">
    <property type="entry name" value="WH-like_DNA-bd_sf"/>
</dbReference>
<dbReference type="PROSITE" id="PS50949">
    <property type="entry name" value="HTH_GNTR"/>
    <property type="match status" value="1"/>
</dbReference>
<keyword evidence="3" id="KW-0804">Transcription</keyword>
<evidence type="ECO:0000256" key="2">
    <source>
        <dbReference type="ARBA" id="ARBA00023125"/>
    </source>
</evidence>
<dbReference type="Gene3D" id="1.20.120.530">
    <property type="entry name" value="GntR ligand-binding domain-like"/>
    <property type="match status" value="1"/>
</dbReference>
<dbReference type="InterPro" id="IPR000524">
    <property type="entry name" value="Tscrpt_reg_HTH_GntR"/>
</dbReference>
<dbReference type="SUPFAM" id="SSF48008">
    <property type="entry name" value="GntR ligand-binding domain-like"/>
    <property type="match status" value="1"/>
</dbReference>
<reference evidence="5 6" key="1">
    <citation type="submission" date="2009-07" db="EMBL/GenBank/DDBJ databases">
        <authorList>
            <person name="Madupu R."/>
            <person name="Sebastian Y."/>
            <person name="Durkin A.S."/>
            <person name="Torralba M."/>
            <person name="Methe B."/>
            <person name="Sutton G.G."/>
            <person name="Strausberg R.L."/>
            <person name="Nelson K.E."/>
        </authorList>
    </citation>
    <scope>NUCLEOTIDE SEQUENCE [LARGE SCALE GENOMIC DNA]</scope>
    <source>
        <strain evidence="5 6">RM3268</strain>
    </source>
</reference>
<dbReference type="OrthoDB" id="9812645at2"/>
<comment type="caution">
    <text evidence="5">The sequence shown here is derived from an EMBL/GenBank/DDBJ whole genome shotgun (WGS) entry which is preliminary data.</text>
</comment>
<dbReference type="Gene3D" id="1.10.10.10">
    <property type="entry name" value="Winged helix-like DNA-binding domain superfamily/Winged helix DNA-binding domain"/>
    <property type="match status" value="1"/>
</dbReference>
<dbReference type="eggNOG" id="COG1802">
    <property type="taxonomic scope" value="Bacteria"/>
</dbReference>
<dbReference type="SMART" id="SM00345">
    <property type="entry name" value="HTH_GNTR"/>
    <property type="match status" value="1"/>
</dbReference>
<name>C8PGY7_9BACT</name>
<dbReference type="CDD" id="cd07377">
    <property type="entry name" value="WHTH_GntR"/>
    <property type="match status" value="1"/>
</dbReference>
<dbReference type="Pfam" id="PF07729">
    <property type="entry name" value="FCD"/>
    <property type="match status" value="1"/>
</dbReference>
<proteinExistence type="predicted"/>
<accession>C8PGY7</accession>
<evidence type="ECO:0000259" key="4">
    <source>
        <dbReference type="PROSITE" id="PS50949"/>
    </source>
</evidence>
<dbReference type="GO" id="GO:0003677">
    <property type="term" value="F:DNA binding"/>
    <property type="evidence" value="ECO:0007669"/>
    <property type="project" value="UniProtKB-KW"/>
</dbReference>
<feature type="domain" description="HTH gntR-type" evidence="4">
    <location>
        <begin position="10"/>
        <end position="77"/>
    </location>
</feature>
<organism evidence="5 6">
    <name type="scientific">Campylobacter gracilis RM3268</name>
    <dbReference type="NCBI Taxonomy" id="553220"/>
    <lineage>
        <taxon>Bacteria</taxon>
        <taxon>Pseudomonadati</taxon>
        <taxon>Campylobacterota</taxon>
        <taxon>Epsilonproteobacteria</taxon>
        <taxon>Campylobacterales</taxon>
        <taxon>Campylobacteraceae</taxon>
        <taxon>Campylobacter</taxon>
    </lineage>
</organism>
<keyword evidence="1" id="KW-0805">Transcription regulation</keyword>
<dbReference type="PANTHER" id="PTHR43537:SF41">
    <property type="entry name" value="TRANSCRIPTIONAL REGULATORY PROTEIN"/>
    <property type="match status" value="1"/>
</dbReference>
<evidence type="ECO:0000313" key="6">
    <source>
        <dbReference type="Proteomes" id="UP000005709"/>
    </source>
</evidence>
<dbReference type="RefSeq" id="WP_005870820.1">
    <property type="nucleotide sequence ID" value="NZ_ACYG01000022.1"/>
</dbReference>
<evidence type="ECO:0000256" key="1">
    <source>
        <dbReference type="ARBA" id="ARBA00023015"/>
    </source>
</evidence>
<dbReference type="InterPro" id="IPR008920">
    <property type="entry name" value="TF_FadR/GntR_C"/>
</dbReference>
<dbReference type="InterPro" id="IPR011711">
    <property type="entry name" value="GntR_C"/>
</dbReference>
<dbReference type="InterPro" id="IPR036390">
    <property type="entry name" value="WH_DNA-bd_sf"/>
</dbReference>
<evidence type="ECO:0000256" key="3">
    <source>
        <dbReference type="ARBA" id="ARBA00023163"/>
    </source>
</evidence>
<sequence length="219" mass="25062">MIHLNSDRPITTTEFIVHSLSQDILNGNIKSGSKLKQNEISKRFNVSATPVREALKILTAKGLISFDPFKGAIVKGLCYKEAKEIYELRILLESKLITDAFEKYDTEYLQKAINIQEQIETCTDLNEWALLNANFHRCFWQSESGSRTFNIVETLIMAAIPYVSLSLFYKKTHIKSSNEEHKAIIEAYQKKDLKKLVHLNTAHTNKTKNILEDAIKNSL</sequence>
<protein>
    <submittedName>
        <fullName evidence="5">Transcriptional regulator, GntR family</fullName>
    </submittedName>
</protein>
<dbReference type="STRING" id="824.CGRAC_1976"/>
<dbReference type="Pfam" id="PF00392">
    <property type="entry name" value="GntR"/>
    <property type="match status" value="1"/>
</dbReference>
<keyword evidence="6" id="KW-1185">Reference proteome</keyword>
<dbReference type="EMBL" id="ACYG01000022">
    <property type="protein sequence ID" value="EEV17808.1"/>
    <property type="molecule type" value="Genomic_DNA"/>
</dbReference>